<dbReference type="AlphaFoldDB" id="A0A8K0TK00"/>
<reference evidence="3" key="1">
    <citation type="journal article" date="2021" name="Nat. Commun.">
        <title>Genetic determinants of endophytism in the Arabidopsis root mycobiome.</title>
        <authorList>
            <person name="Mesny F."/>
            <person name="Miyauchi S."/>
            <person name="Thiergart T."/>
            <person name="Pickel B."/>
            <person name="Atanasova L."/>
            <person name="Karlsson M."/>
            <person name="Huettel B."/>
            <person name="Barry K.W."/>
            <person name="Haridas S."/>
            <person name="Chen C."/>
            <person name="Bauer D."/>
            <person name="Andreopoulos W."/>
            <person name="Pangilinan J."/>
            <person name="LaButti K."/>
            <person name="Riley R."/>
            <person name="Lipzen A."/>
            <person name="Clum A."/>
            <person name="Drula E."/>
            <person name="Henrissat B."/>
            <person name="Kohler A."/>
            <person name="Grigoriev I.V."/>
            <person name="Martin F.M."/>
            <person name="Hacquard S."/>
        </authorList>
    </citation>
    <scope>NUCLEOTIDE SEQUENCE</scope>
    <source>
        <strain evidence="3">MPI-CAGE-AT-0016</strain>
    </source>
</reference>
<protein>
    <submittedName>
        <fullName evidence="3">Uncharacterized protein</fullName>
    </submittedName>
</protein>
<keyword evidence="4" id="KW-1185">Reference proteome</keyword>
<feature type="transmembrane region" description="Helical" evidence="2">
    <location>
        <begin position="309"/>
        <end position="333"/>
    </location>
</feature>
<evidence type="ECO:0000313" key="4">
    <source>
        <dbReference type="Proteomes" id="UP000813385"/>
    </source>
</evidence>
<keyword evidence="2" id="KW-1133">Transmembrane helix</keyword>
<proteinExistence type="predicted"/>
<keyword evidence="2" id="KW-0812">Transmembrane</keyword>
<feature type="region of interest" description="Disordered" evidence="1">
    <location>
        <begin position="281"/>
        <end position="303"/>
    </location>
</feature>
<comment type="caution">
    <text evidence="3">The sequence shown here is derived from an EMBL/GenBank/DDBJ whole genome shotgun (WGS) entry which is preliminary data.</text>
</comment>
<sequence length="334" mass="35385">MSTAVTVTGPYIAEFHNIGTPDPSWTRPTDVCSTVPIAPSGVSWPNNKDIIGQQVDNCRPWNELWVPECDPGGEKIDELYSARASPTTADIIGYHSPARQCPESWETAGVIAMNNGTPSATGIFSPTVFTYFSEQTETFPVENFLANMFTSVLAPTETAVACCPSGYTADPFAGCYSQFPLTQLANKTACHYVYAGEASEPPTLDQDVYTYTFEFFGTTTTAEAYAATIPADWNLSDNFNTSTQTIGPSGVPTGFLYGFNVSAADVTGVAQRQPIWLVHSGEESEDGEEAGGDSSETPSAGRAVAPNTAWTAVIGVMAAWGVGMAAGVGLLAAW</sequence>
<evidence type="ECO:0000313" key="3">
    <source>
        <dbReference type="EMBL" id="KAH7366993.1"/>
    </source>
</evidence>
<name>A0A8K0TK00_9PEZI</name>
<dbReference type="Proteomes" id="UP000813385">
    <property type="component" value="Unassembled WGS sequence"/>
</dbReference>
<evidence type="ECO:0000256" key="2">
    <source>
        <dbReference type="SAM" id="Phobius"/>
    </source>
</evidence>
<organism evidence="3 4">
    <name type="scientific">Plectosphaerella cucumerina</name>
    <dbReference type="NCBI Taxonomy" id="40658"/>
    <lineage>
        <taxon>Eukaryota</taxon>
        <taxon>Fungi</taxon>
        <taxon>Dikarya</taxon>
        <taxon>Ascomycota</taxon>
        <taxon>Pezizomycotina</taxon>
        <taxon>Sordariomycetes</taxon>
        <taxon>Hypocreomycetidae</taxon>
        <taxon>Glomerellales</taxon>
        <taxon>Plectosphaerellaceae</taxon>
        <taxon>Plectosphaerella</taxon>
    </lineage>
</organism>
<dbReference type="OrthoDB" id="5429716at2759"/>
<evidence type="ECO:0000256" key="1">
    <source>
        <dbReference type="SAM" id="MobiDB-lite"/>
    </source>
</evidence>
<keyword evidence="2" id="KW-0472">Membrane</keyword>
<gene>
    <name evidence="3" type="ORF">B0T11DRAFT_49597</name>
</gene>
<dbReference type="EMBL" id="JAGPXD010000002">
    <property type="protein sequence ID" value="KAH7366993.1"/>
    <property type="molecule type" value="Genomic_DNA"/>
</dbReference>
<accession>A0A8K0TK00</accession>